<sequence length="79" mass="8664">MKGPGNLPDTWKCMKNQLDVIASQTKDLFQRKRCNVSNKKKQTSVIKKNKLPGGTVAGVQGMGFPAGICELKYPGQIWG</sequence>
<dbReference type="Proteomes" id="UP000018144">
    <property type="component" value="Unassembled WGS sequence"/>
</dbReference>
<gene>
    <name evidence="1" type="ORF">PCON_10855</name>
</gene>
<name>U4LUB2_PYROM</name>
<keyword evidence="2" id="KW-1185">Reference proteome</keyword>
<dbReference type="EMBL" id="HF935604">
    <property type="protein sequence ID" value="CCX31506.1"/>
    <property type="molecule type" value="Genomic_DNA"/>
</dbReference>
<evidence type="ECO:0000313" key="1">
    <source>
        <dbReference type="EMBL" id="CCX31506.1"/>
    </source>
</evidence>
<reference evidence="1 2" key="1">
    <citation type="journal article" date="2013" name="PLoS Genet.">
        <title>The genome and development-dependent transcriptomes of Pyronema confluens: a window into fungal evolution.</title>
        <authorList>
            <person name="Traeger S."/>
            <person name="Altegoer F."/>
            <person name="Freitag M."/>
            <person name="Gabaldon T."/>
            <person name="Kempken F."/>
            <person name="Kumar A."/>
            <person name="Marcet-Houben M."/>
            <person name="Poggeler S."/>
            <person name="Stajich J.E."/>
            <person name="Nowrousian M."/>
        </authorList>
    </citation>
    <scope>NUCLEOTIDE SEQUENCE [LARGE SCALE GENOMIC DNA]</scope>
    <source>
        <strain evidence="2">CBS 100304</strain>
        <tissue evidence="1">Vegetative mycelium</tissue>
    </source>
</reference>
<protein>
    <submittedName>
        <fullName evidence="1">Uncharacterized protein</fullName>
    </submittedName>
</protein>
<accession>U4LUB2</accession>
<dbReference type="AlphaFoldDB" id="U4LUB2"/>
<evidence type="ECO:0000313" key="2">
    <source>
        <dbReference type="Proteomes" id="UP000018144"/>
    </source>
</evidence>
<proteinExistence type="predicted"/>
<organism evidence="1 2">
    <name type="scientific">Pyronema omphalodes (strain CBS 100304)</name>
    <name type="common">Pyronema confluens</name>
    <dbReference type="NCBI Taxonomy" id="1076935"/>
    <lineage>
        <taxon>Eukaryota</taxon>
        <taxon>Fungi</taxon>
        <taxon>Dikarya</taxon>
        <taxon>Ascomycota</taxon>
        <taxon>Pezizomycotina</taxon>
        <taxon>Pezizomycetes</taxon>
        <taxon>Pezizales</taxon>
        <taxon>Pyronemataceae</taxon>
        <taxon>Pyronema</taxon>
    </lineage>
</organism>